<dbReference type="EMBL" id="BLXT01000437">
    <property type="protein sequence ID" value="GFN77078.1"/>
    <property type="molecule type" value="Genomic_DNA"/>
</dbReference>
<comment type="caution">
    <text evidence="2">The sequence shown here is derived from an EMBL/GenBank/DDBJ whole genome shotgun (WGS) entry which is preliminary data.</text>
</comment>
<evidence type="ECO:0000313" key="2">
    <source>
        <dbReference type="EMBL" id="GFN77078.1"/>
    </source>
</evidence>
<sequence>MSPNLLGATKRPANEKAQTSAGPHESIPSRYCRLVLALSSYSTGLESRLSAEIRIFQPVLTGIQVTPSAEIRLFHTVLSGIRVTPVGRSSNLSLCPHLRIGQGPGRGHAKIVADD</sequence>
<name>A0AAV3Y4T1_9GAST</name>
<gene>
    <name evidence="2" type="ORF">PoB_000358400</name>
</gene>
<proteinExistence type="predicted"/>
<accession>A0AAV3Y4T1</accession>
<reference evidence="2 3" key="1">
    <citation type="journal article" date="2021" name="Elife">
        <title>Chloroplast acquisition without the gene transfer in kleptoplastic sea slugs, Plakobranchus ocellatus.</title>
        <authorList>
            <person name="Maeda T."/>
            <person name="Takahashi S."/>
            <person name="Yoshida T."/>
            <person name="Shimamura S."/>
            <person name="Takaki Y."/>
            <person name="Nagai Y."/>
            <person name="Toyoda A."/>
            <person name="Suzuki Y."/>
            <person name="Arimoto A."/>
            <person name="Ishii H."/>
            <person name="Satoh N."/>
            <person name="Nishiyama T."/>
            <person name="Hasebe M."/>
            <person name="Maruyama T."/>
            <person name="Minagawa J."/>
            <person name="Obokata J."/>
            <person name="Shigenobu S."/>
        </authorList>
    </citation>
    <scope>NUCLEOTIDE SEQUENCE [LARGE SCALE GENOMIC DNA]</scope>
</reference>
<protein>
    <submittedName>
        <fullName evidence="2">Uncharacterized protein</fullName>
    </submittedName>
</protein>
<feature type="region of interest" description="Disordered" evidence="1">
    <location>
        <begin position="1"/>
        <end position="26"/>
    </location>
</feature>
<keyword evidence="3" id="KW-1185">Reference proteome</keyword>
<evidence type="ECO:0000256" key="1">
    <source>
        <dbReference type="SAM" id="MobiDB-lite"/>
    </source>
</evidence>
<evidence type="ECO:0000313" key="3">
    <source>
        <dbReference type="Proteomes" id="UP000735302"/>
    </source>
</evidence>
<dbReference type="Proteomes" id="UP000735302">
    <property type="component" value="Unassembled WGS sequence"/>
</dbReference>
<dbReference type="AlphaFoldDB" id="A0AAV3Y4T1"/>
<organism evidence="2 3">
    <name type="scientific">Plakobranchus ocellatus</name>
    <dbReference type="NCBI Taxonomy" id="259542"/>
    <lineage>
        <taxon>Eukaryota</taxon>
        <taxon>Metazoa</taxon>
        <taxon>Spiralia</taxon>
        <taxon>Lophotrochozoa</taxon>
        <taxon>Mollusca</taxon>
        <taxon>Gastropoda</taxon>
        <taxon>Heterobranchia</taxon>
        <taxon>Euthyneura</taxon>
        <taxon>Panpulmonata</taxon>
        <taxon>Sacoglossa</taxon>
        <taxon>Placobranchoidea</taxon>
        <taxon>Plakobranchidae</taxon>
        <taxon>Plakobranchus</taxon>
    </lineage>
</organism>